<evidence type="ECO:0000256" key="14">
    <source>
        <dbReference type="SAM" id="Phobius"/>
    </source>
</evidence>
<keyword evidence="6" id="KW-0769">Symport</keyword>
<dbReference type="Gene3D" id="1.20.1730.10">
    <property type="entry name" value="Sodium/glucose cotransporter"/>
    <property type="match status" value="1"/>
</dbReference>
<evidence type="ECO:0000256" key="8">
    <source>
        <dbReference type="ARBA" id="ARBA00023053"/>
    </source>
</evidence>
<evidence type="ECO:0000256" key="10">
    <source>
        <dbReference type="ARBA" id="ARBA00023136"/>
    </source>
</evidence>
<gene>
    <name evidence="15" type="ORF">H8S62_12045</name>
</gene>
<dbReference type="PANTHER" id="PTHR48086">
    <property type="entry name" value="SODIUM/PROLINE SYMPORTER-RELATED"/>
    <property type="match status" value="1"/>
</dbReference>
<dbReference type="GO" id="GO:0015293">
    <property type="term" value="F:symporter activity"/>
    <property type="evidence" value="ECO:0007669"/>
    <property type="project" value="UniProtKB-KW"/>
</dbReference>
<evidence type="ECO:0000256" key="1">
    <source>
        <dbReference type="ARBA" id="ARBA00004651"/>
    </source>
</evidence>
<feature type="transmembrane region" description="Helical" evidence="14">
    <location>
        <begin position="195"/>
        <end position="221"/>
    </location>
</feature>
<evidence type="ECO:0000313" key="15">
    <source>
        <dbReference type="EMBL" id="MBC5737737.1"/>
    </source>
</evidence>
<dbReference type="RefSeq" id="WP_186919532.1">
    <property type="nucleotide sequence ID" value="NZ_JACOPQ010000009.1"/>
</dbReference>
<dbReference type="AlphaFoldDB" id="A0A8J6J805"/>
<organism evidence="15 16">
    <name type="scientific">Lawsonibacter faecis</name>
    <dbReference type="NCBI Taxonomy" id="2763052"/>
    <lineage>
        <taxon>Bacteria</taxon>
        <taxon>Bacillati</taxon>
        <taxon>Bacillota</taxon>
        <taxon>Clostridia</taxon>
        <taxon>Eubacteriales</taxon>
        <taxon>Oscillospiraceae</taxon>
        <taxon>Lawsonibacter</taxon>
    </lineage>
</organism>
<evidence type="ECO:0000313" key="16">
    <source>
        <dbReference type="Proteomes" id="UP000607645"/>
    </source>
</evidence>
<evidence type="ECO:0000256" key="4">
    <source>
        <dbReference type="ARBA" id="ARBA00022475"/>
    </source>
</evidence>
<dbReference type="InterPro" id="IPR001734">
    <property type="entry name" value="Na/solute_symporter"/>
</dbReference>
<dbReference type="InterPro" id="IPR050277">
    <property type="entry name" value="Sodium:Solute_Symporter"/>
</dbReference>
<evidence type="ECO:0008006" key="17">
    <source>
        <dbReference type="Google" id="ProtNLM"/>
    </source>
</evidence>
<dbReference type="GO" id="GO:0005886">
    <property type="term" value="C:plasma membrane"/>
    <property type="evidence" value="ECO:0007669"/>
    <property type="project" value="UniProtKB-SubCell"/>
</dbReference>
<keyword evidence="11" id="KW-0739">Sodium transport</keyword>
<dbReference type="Proteomes" id="UP000607645">
    <property type="component" value="Unassembled WGS sequence"/>
</dbReference>
<comment type="subcellular location">
    <subcellularLocation>
        <location evidence="1">Cell membrane</location>
        <topology evidence="1">Multi-pass membrane protein</topology>
    </subcellularLocation>
</comment>
<keyword evidence="8" id="KW-0915">Sodium</keyword>
<feature type="transmembrane region" description="Helical" evidence="14">
    <location>
        <begin position="164"/>
        <end position="183"/>
    </location>
</feature>
<feature type="transmembrane region" description="Helical" evidence="14">
    <location>
        <begin position="327"/>
        <end position="351"/>
    </location>
</feature>
<feature type="transmembrane region" description="Helical" evidence="14">
    <location>
        <begin position="430"/>
        <end position="449"/>
    </location>
</feature>
<evidence type="ECO:0000256" key="6">
    <source>
        <dbReference type="ARBA" id="ARBA00022847"/>
    </source>
</evidence>
<evidence type="ECO:0000256" key="9">
    <source>
        <dbReference type="ARBA" id="ARBA00023065"/>
    </source>
</evidence>
<evidence type="ECO:0000256" key="3">
    <source>
        <dbReference type="ARBA" id="ARBA00022448"/>
    </source>
</evidence>
<dbReference type="GO" id="GO:0006814">
    <property type="term" value="P:sodium ion transport"/>
    <property type="evidence" value="ECO:0007669"/>
    <property type="project" value="UniProtKB-KW"/>
</dbReference>
<name>A0A8J6J805_9FIRM</name>
<keyword evidence="3" id="KW-0813">Transport</keyword>
<keyword evidence="4" id="KW-1003">Cell membrane</keyword>
<evidence type="ECO:0000256" key="11">
    <source>
        <dbReference type="ARBA" id="ARBA00023201"/>
    </source>
</evidence>
<evidence type="ECO:0000256" key="13">
    <source>
        <dbReference type="RuleBase" id="RU362091"/>
    </source>
</evidence>
<evidence type="ECO:0000256" key="12">
    <source>
        <dbReference type="ARBA" id="ARBA00033708"/>
    </source>
</evidence>
<keyword evidence="9" id="KW-0406">Ion transport</keyword>
<sequence length="501" mass="52601">MSMAFAVVILFLALNLGVGLYRPKAVRLAEKHKTGQNAEGVISDYYTAGRTISTWIMGLTVAATIISGGSLIATPSLIYAKGLVGAAWQNNGLWYGVLGTAVLGKRFTTLGNRFKVSSIPELLGIRFGQSARRITGIMIVVILFANISTQFSGSARVIESVSGWSYAACIILIGVIMTLYISFGGAKAQSWTNVLQAGFMTFGLVLIAVVVLSKLGLVNMITTMDSIDPELVRMPGVDNYLSIPRFISYGLCLMAVVGIGQPSAQSRFLATKPGTSFKPAIIFGSIAILIWYPCMYVAGAAAKCLLPNLNSPDLAFPQLALTQLHPLLAGVCLAGVLGATMSTATALVLTASASITNDIASGAVRRMSPRGIKILLIVSTLVVSLGGVLMAIDPPELLMTLSTLATGSMGCAFTPMFLGMAYFPGTTKAGALSGGILGAGIVLVGHLNPAWTNPLGFHVIGWGLILGTLVTIVVSKLTKHSQEEVIEPFYTDGMVIEVEKG</sequence>
<feature type="transmembrane region" description="Helical" evidence="14">
    <location>
        <begin position="134"/>
        <end position="152"/>
    </location>
</feature>
<keyword evidence="7 14" id="KW-1133">Transmembrane helix</keyword>
<feature type="transmembrane region" description="Helical" evidence="14">
    <location>
        <begin position="455"/>
        <end position="474"/>
    </location>
</feature>
<comment type="caution">
    <text evidence="15">The sequence shown here is derived from an EMBL/GenBank/DDBJ whole genome shotgun (WGS) entry which is preliminary data.</text>
</comment>
<feature type="transmembrane region" description="Helical" evidence="14">
    <location>
        <begin position="372"/>
        <end position="392"/>
    </location>
</feature>
<dbReference type="EMBL" id="JACOPQ010000009">
    <property type="protein sequence ID" value="MBC5737737.1"/>
    <property type="molecule type" value="Genomic_DNA"/>
</dbReference>
<comment type="catalytic activity">
    <reaction evidence="12">
        <text>L-proline(in) + Na(+)(in) = L-proline(out) + Na(+)(out)</text>
        <dbReference type="Rhea" id="RHEA:28967"/>
        <dbReference type="ChEBI" id="CHEBI:29101"/>
        <dbReference type="ChEBI" id="CHEBI:60039"/>
    </reaction>
</comment>
<dbReference type="PROSITE" id="PS50283">
    <property type="entry name" value="NA_SOLUT_SYMP_3"/>
    <property type="match status" value="1"/>
</dbReference>
<accession>A0A8J6J805</accession>
<keyword evidence="16" id="KW-1185">Reference proteome</keyword>
<dbReference type="PANTHER" id="PTHR48086:SF3">
    <property type="entry name" value="SODIUM_PROLINE SYMPORTER"/>
    <property type="match status" value="1"/>
</dbReference>
<keyword evidence="10 14" id="KW-0472">Membrane</keyword>
<keyword evidence="5 14" id="KW-0812">Transmembrane</keyword>
<dbReference type="Pfam" id="PF00474">
    <property type="entry name" value="SSF"/>
    <property type="match status" value="1"/>
</dbReference>
<protein>
    <recommendedName>
        <fullName evidence="17">Sodium:solute symporter family protein</fullName>
    </recommendedName>
</protein>
<comment type="similarity">
    <text evidence="2 13">Belongs to the sodium:solute symporter (SSF) (TC 2.A.21) family.</text>
</comment>
<feature type="transmembrane region" description="Helical" evidence="14">
    <location>
        <begin position="398"/>
        <end position="423"/>
    </location>
</feature>
<evidence type="ECO:0000256" key="5">
    <source>
        <dbReference type="ARBA" id="ARBA00022692"/>
    </source>
</evidence>
<feature type="transmembrane region" description="Helical" evidence="14">
    <location>
        <begin position="280"/>
        <end position="302"/>
    </location>
</feature>
<feature type="transmembrane region" description="Helical" evidence="14">
    <location>
        <begin position="241"/>
        <end position="259"/>
    </location>
</feature>
<dbReference type="InterPro" id="IPR038377">
    <property type="entry name" value="Na/Glc_symporter_sf"/>
</dbReference>
<evidence type="ECO:0000256" key="7">
    <source>
        <dbReference type="ARBA" id="ARBA00022989"/>
    </source>
</evidence>
<reference evidence="15" key="1">
    <citation type="submission" date="2020-08" db="EMBL/GenBank/DDBJ databases">
        <title>Genome public.</title>
        <authorList>
            <person name="Liu C."/>
            <person name="Sun Q."/>
        </authorList>
    </citation>
    <scope>NUCLEOTIDE SEQUENCE</scope>
    <source>
        <strain evidence="15">NSJ-52</strain>
    </source>
</reference>
<proteinExistence type="inferred from homology"/>
<feature type="transmembrane region" description="Helical" evidence="14">
    <location>
        <begin position="52"/>
        <end position="73"/>
    </location>
</feature>
<evidence type="ECO:0000256" key="2">
    <source>
        <dbReference type="ARBA" id="ARBA00006434"/>
    </source>
</evidence>